<proteinExistence type="predicted"/>
<geneLocation type="chloroplast" evidence="2"/>
<dbReference type="Pfam" id="PF14681">
    <property type="entry name" value="UPRTase"/>
    <property type="match status" value="1"/>
</dbReference>
<dbReference type="RefSeq" id="YP_009398574.1">
    <property type="nucleotide sequence ID" value="NC_035292.1"/>
</dbReference>
<dbReference type="GeneID" id="33361126"/>
<dbReference type="Gene3D" id="3.40.50.2020">
    <property type="match status" value="1"/>
</dbReference>
<gene>
    <name evidence="2" type="primary">upp</name>
</gene>
<keyword evidence="2" id="KW-0150">Chloroplast</keyword>
<dbReference type="GO" id="GO:0016757">
    <property type="term" value="F:glycosyltransferase activity"/>
    <property type="evidence" value="ECO:0007669"/>
    <property type="project" value="UniProtKB-KW"/>
</dbReference>
<dbReference type="EMBL" id="MF101448">
    <property type="protein sequence ID" value="ARW67760.1"/>
    <property type="molecule type" value="Genomic_DNA"/>
</dbReference>
<protein>
    <submittedName>
        <fullName evidence="2">Uracil phosphoribosyltransferase</fullName>
    </submittedName>
</protein>
<keyword evidence="2" id="KW-0328">Glycosyltransferase</keyword>
<dbReference type="InterPro" id="IPR029057">
    <property type="entry name" value="PRTase-like"/>
</dbReference>
<evidence type="ECO:0000313" key="2">
    <source>
        <dbReference type="EMBL" id="ARW67760.1"/>
    </source>
</evidence>
<dbReference type="InterPro" id="IPR000836">
    <property type="entry name" value="PRTase_dom"/>
</dbReference>
<evidence type="ECO:0000259" key="1">
    <source>
        <dbReference type="Pfam" id="PF14681"/>
    </source>
</evidence>
<feature type="domain" description="Phosphoribosyltransferase" evidence="1">
    <location>
        <begin position="9"/>
        <end position="186"/>
    </location>
</feature>
<accession>A0A1Z1MNU3</accession>
<organism evidence="2">
    <name type="scientific">Lophocladia kuetzingii</name>
    <dbReference type="NCBI Taxonomy" id="675577"/>
    <lineage>
        <taxon>Eukaryota</taxon>
        <taxon>Rhodophyta</taxon>
        <taxon>Florideophyceae</taxon>
        <taxon>Rhodymeniophycidae</taxon>
        <taxon>Ceramiales</taxon>
        <taxon>Rhodomelaceae</taxon>
        <taxon>Lophothalieae</taxon>
        <taxon>Lophocladia</taxon>
    </lineage>
</organism>
<keyword evidence="2" id="KW-0808">Transferase</keyword>
<name>A0A1Z1MNU3_9FLOR</name>
<dbReference type="AlphaFoldDB" id="A0A1Z1MNU3"/>
<sequence>MQLNIYNISHPIIQLLSNSITNANISSYSSQTCDRYLGFLIIYEILRKYVTIKKLYIKLINYTKQLYLLDIDTKYILLTNIEATYNMLIDIQNLIPNIEIINIEIEHKNFNHTIENLKNKYSDSTKVYIFFLEKIINNEKIIKTLRYLEKYIDLNQINIICISIQENILHKLAIIYPKLKIYTTEII</sequence>
<keyword evidence="2" id="KW-0934">Plastid</keyword>
<reference evidence="2" key="1">
    <citation type="journal article" date="2017" name="J. Phycol.">
        <title>Analysis of chloroplast genomes and a supermatrix inform reclassification of the Rhodomelaceae (Rhodophyta).</title>
        <authorList>
            <person name="Diaz-Tapia P."/>
            <person name="Maggs C.A."/>
            <person name="West J.A."/>
            <person name="Verbruggen H."/>
        </authorList>
    </citation>
    <scope>NUCLEOTIDE SEQUENCE</scope>
    <source>
        <strain evidence="2">PD1509</strain>
    </source>
</reference>